<keyword evidence="1" id="KW-0472">Membrane</keyword>
<reference evidence="2 3" key="1">
    <citation type="submission" date="2018-07" db="EMBL/GenBank/DDBJ databases">
        <title>The genomes of Aspergillus section Nigri reveals drivers in fungal speciation.</title>
        <authorList>
            <consortium name="DOE Joint Genome Institute"/>
            <person name="Vesth T.C."/>
            <person name="Nybo J."/>
            <person name="Theobald S."/>
            <person name="Brandl J."/>
            <person name="Frisvad J.C."/>
            <person name="Nielsen K.F."/>
            <person name="Lyhne E.K."/>
            <person name="Kogle M.E."/>
            <person name="Kuo A."/>
            <person name="Riley R."/>
            <person name="Clum A."/>
            <person name="Nolan M."/>
            <person name="Lipzen A."/>
            <person name="Salamov A."/>
            <person name="Henrissat B."/>
            <person name="Wiebenga A."/>
            <person name="De vries R.P."/>
            <person name="Grigoriev I.V."/>
            <person name="Mortensen U.H."/>
            <person name="Andersen M.R."/>
            <person name="Baker S.E."/>
        </authorList>
    </citation>
    <scope>NUCLEOTIDE SEQUENCE [LARGE SCALE GENOMIC DNA]</scope>
    <source>
        <strain evidence="2 3">CBS 139.54b</strain>
    </source>
</reference>
<feature type="transmembrane region" description="Helical" evidence="1">
    <location>
        <begin position="96"/>
        <end position="115"/>
    </location>
</feature>
<dbReference type="GeneID" id="38132947"/>
<dbReference type="Proteomes" id="UP000253729">
    <property type="component" value="Unassembled WGS sequence"/>
</dbReference>
<keyword evidence="1" id="KW-0812">Transmembrane</keyword>
<evidence type="ECO:0000313" key="2">
    <source>
        <dbReference type="EMBL" id="RDH37819.1"/>
    </source>
</evidence>
<organism evidence="2 3">
    <name type="scientific">Aspergillus welwitschiae</name>
    <dbReference type="NCBI Taxonomy" id="1341132"/>
    <lineage>
        <taxon>Eukaryota</taxon>
        <taxon>Fungi</taxon>
        <taxon>Dikarya</taxon>
        <taxon>Ascomycota</taxon>
        <taxon>Pezizomycotina</taxon>
        <taxon>Eurotiomycetes</taxon>
        <taxon>Eurotiomycetidae</taxon>
        <taxon>Eurotiales</taxon>
        <taxon>Aspergillaceae</taxon>
        <taxon>Aspergillus</taxon>
        <taxon>Aspergillus subgen. Circumdati</taxon>
    </lineage>
</organism>
<evidence type="ECO:0000313" key="3">
    <source>
        <dbReference type="Proteomes" id="UP000253729"/>
    </source>
</evidence>
<accession>A0A3F3QFV2</accession>
<keyword evidence="1" id="KW-1133">Transmembrane helix</keyword>
<name>A0A3F3QFV2_9EURO</name>
<protein>
    <submittedName>
        <fullName evidence="2">Uncharacterized protein</fullName>
    </submittedName>
</protein>
<dbReference type="EMBL" id="KZ852034">
    <property type="protein sequence ID" value="RDH37819.1"/>
    <property type="molecule type" value="Genomic_DNA"/>
</dbReference>
<dbReference type="RefSeq" id="XP_026630841.1">
    <property type="nucleotide sequence ID" value="XM_026764591.1"/>
</dbReference>
<keyword evidence="3" id="KW-1185">Reference proteome</keyword>
<proteinExistence type="predicted"/>
<gene>
    <name evidence="2" type="ORF">BDQ94DRAFT_135090</name>
</gene>
<dbReference type="AlphaFoldDB" id="A0A3F3QFV2"/>
<evidence type="ECO:0000256" key="1">
    <source>
        <dbReference type="SAM" id="Phobius"/>
    </source>
</evidence>
<sequence length="122" mass="14044">MIVSGPLMGGDYWNWQTSQRETATFLRSLSSQDFPILGIIHRRWLRFPTCCWLLVAAALVTDSRQIHKWGTYPICRSQICPERKEISWSLKFSSSLFNLILTCAVYPLITLLIRISPFPLAP</sequence>